<evidence type="ECO:0000313" key="2">
    <source>
        <dbReference type="Proteomes" id="UP001604336"/>
    </source>
</evidence>
<sequence length="105" mass="12242">MLDLLQERNSQLDPNEHIIHLKESEICEQVLDKRFSYVDQHKNPKKTRLENCSTCVENDALDNEVQDLRSQLKSVQTFLNRIPEEFFLQPILLNVSPSNGLNGDY</sequence>
<organism evidence="1 2">
    <name type="scientific">Abeliophyllum distichum</name>
    <dbReference type="NCBI Taxonomy" id="126358"/>
    <lineage>
        <taxon>Eukaryota</taxon>
        <taxon>Viridiplantae</taxon>
        <taxon>Streptophyta</taxon>
        <taxon>Embryophyta</taxon>
        <taxon>Tracheophyta</taxon>
        <taxon>Spermatophyta</taxon>
        <taxon>Magnoliopsida</taxon>
        <taxon>eudicotyledons</taxon>
        <taxon>Gunneridae</taxon>
        <taxon>Pentapetalae</taxon>
        <taxon>asterids</taxon>
        <taxon>lamiids</taxon>
        <taxon>Lamiales</taxon>
        <taxon>Oleaceae</taxon>
        <taxon>Forsythieae</taxon>
        <taxon>Abeliophyllum</taxon>
    </lineage>
</organism>
<comment type="caution">
    <text evidence="1">The sequence shown here is derived from an EMBL/GenBank/DDBJ whole genome shotgun (WGS) entry which is preliminary data.</text>
</comment>
<name>A0ABD1S9C8_9LAMI</name>
<accession>A0ABD1S9C8</accession>
<dbReference type="Proteomes" id="UP001604336">
    <property type="component" value="Unassembled WGS sequence"/>
</dbReference>
<dbReference type="EMBL" id="JBFOLK010000007">
    <property type="protein sequence ID" value="KAL2497235.1"/>
    <property type="molecule type" value="Genomic_DNA"/>
</dbReference>
<keyword evidence="2" id="KW-1185">Reference proteome</keyword>
<dbReference type="AlphaFoldDB" id="A0ABD1S9C8"/>
<gene>
    <name evidence="1" type="ORF">Adt_22785</name>
</gene>
<evidence type="ECO:0000313" key="1">
    <source>
        <dbReference type="EMBL" id="KAL2497235.1"/>
    </source>
</evidence>
<protein>
    <submittedName>
        <fullName evidence="1">Uncharacterized protein</fullName>
    </submittedName>
</protein>
<proteinExistence type="predicted"/>
<reference evidence="2" key="1">
    <citation type="submission" date="2024-07" db="EMBL/GenBank/DDBJ databases">
        <title>Two chromosome-level genome assemblies of Korean endemic species Abeliophyllum distichum and Forsythia ovata (Oleaceae).</title>
        <authorList>
            <person name="Jang H."/>
        </authorList>
    </citation>
    <scope>NUCLEOTIDE SEQUENCE [LARGE SCALE GENOMIC DNA]</scope>
</reference>